<evidence type="ECO:0000256" key="1">
    <source>
        <dbReference type="SAM" id="Coils"/>
    </source>
</evidence>
<dbReference type="InterPro" id="IPR038729">
    <property type="entry name" value="Rad50/SbcC_AAA"/>
</dbReference>
<dbReference type="Proteomes" id="UP000013190">
    <property type="component" value="Unassembled WGS sequence"/>
</dbReference>
<evidence type="ECO:0000313" key="3">
    <source>
        <dbReference type="EMBL" id="ENU28310.1"/>
    </source>
</evidence>
<proteinExistence type="predicted"/>
<protein>
    <recommendedName>
        <fullName evidence="2">Rad50/SbcC-type AAA domain-containing protein</fullName>
    </recommendedName>
</protein>
<dbReference type="Gene3D" id="3.40.50.300">
    <property type="entry name" value="P-loop containing nucleotide triphosphate hydrolases"/>
    <property type="match status" value="1"/>
</dbReference>
<evidence type="ECO:0000259" key="2">
    <source>
        <dbReference type="Pfam" id="PF13476"/>
    </source>
</evidence>
<dbReference type="EMBL" id="APOJ01000015">
    <property type="protein sequence ID" value="ENU28310.1"/>
    <property type="molecule type" value="Genomic_DNA"/>
</dbReference>
<evidence type="ECO:0000313" key="4">
    <source>
        <dbReference type="Proteomes" id="UP000013190"/>
    </source>
</evidence>
<dbReference type="RefSeq" id="WP_004659256.1">
    <property type="nucleotide sequence ID" value="NZ_BMDV01000005.1"/>
</dbReference>
<keyword evidence="4" id="KW-1185">Reference proteome</keyword>
<gene>
    <name evidence="3" type="ORF">F992_00420</name>
</gene>
<comment type="caution">
    <text evidence="3">The sequence shown here is derived from an EMBL/GenBank/DDBJ whole genome shotgun (WGS) entry which is preliminary data.</text>
</comment>
<feature type="coiled-coil region" evidence="1">
    <location>
        <begin position="382"/>
        <end position="440"/>
    </location>
</feature>
<dbReference type="PANTHER" id="PTHR32182">
    <property type="entry name" value="DNA REPLICATION AND REPAIR PROTEIN RECF"/>
    <property type="match status" value="1"/>
</dbReference>
<keyword evidence="1" id="KW-0175">Coiled coil</keyword>
<sequence>MQLESVLFKHVGMFRDLTIEFQPTQRPITLILGEQATGKTTILKNIYQALTWFSARYKDIRTAGVVIADQDILLTRLQAKVQVQVRMSSELNHHLPESSSAQTTDTQNCSWKLFKTFNSQGVGISQVETQQLDQMVSLYQKTSLQDPLFGLPLIAYYPAERFVQEVNLQSKNAPGTLQDIAAYDLTAIPYTTFARFFEWLREISDVENAHSAHIVRRLIGNDFGQQNQSEVLQQLQQELMNHPKQLSAPNLYALKKSLHTIFPELHDIYIQYIPKLQLMVRYKDQTIPFQQLSASLKSWIALVGDITRRLCLLNPHCFDPCLEGEGILLIDQIEHQLDQNMSAEILERLHQAFPRLQIIASGNRDELLEHALEYQCLRLGDKEIYEINLEKSQQQLSQLYNELSQSESIPLQQNQNLLESENLVSKVDELFHQIQALDEQEKSNLLHLLKIDDTPQETSL</sequence>
<reference evidence="3 4" key="2">
    <citation type="journal article" date="2016" name="Int. J. Syst. Evol. Microbiol.">
        <title>Taxonomy of haemolytic and/or proteolytic strains of the genus Acinetobacter with the proposal of Acinetobacter courvalinii sp. nov. (genomic species 14 sensu Bouvet &amp; Jeanjean), Acinetobacter dispersus sp. nov. (genomic species 17), Acinetobacter modestus sp. nov., Acinetobacter proteolyticus sp. nov. and Acinetobacter vivianii sp. nov.</title>
        <authorList>
            <person name="Nemec A."/>
            <person name="Radolfova-Krizova L."/>
            <person name="Maixnerova M."/>
            <person name="Vrestiakova E."/>
            <person name="Jezek P."/>
            <person name="Sedo O."/>
        </authorList>
    </citation>
    <scope>NUCLEOTIDE SEQUENCE [LARGE SCALE GENOMIC DNA]</scope>
    <source>
        <strain evidence="3 4">NIPH 236</strain>
    </source>
</reference>
<dbReference type="SUPFAM" id="SSF52540">
    <property type="entry name" value="P-loop containing nucleoside triphosphate hydrolases"/>
    <property type="match status" value="1"/>
</dbReference>
<reference evidence="4" key="1">
    <citation type="submission" date="2013-02" db="EMBL/GenBank/DDBJ databases">
        <title>The Genome Sequence of Acinetobacter sp. NIPH 236.</title>
        <authorList>
            <consortium name="The Broad Institute Genome Sequencing Platform"/>
            <consortium name="The Broad Institute Genome Sequencing Center for Infectious Disease"/>
            <person name="Cerqueira G."/>
            <person name="Feldgarden M."/>
            <person name="Courvalin P."/>
            <person name="Perichon B."/>
            <person name="Grillot-Courvalin C."/>
            <person name="Clermont D."/>
            <person name="Rocha E."/>
            <person name="Yoon E.-J."/>
            <person name="Nemec A."/>
            <person name="Walker B."/>
            <person name="Young S.K."/>
            <person name="Zeng Q."/>
            <person name="Gargeya S."/>
            <person name="Fitzgerald M."/>
            <person name="Haas B."/>
            <person name="Abouelleil A."/>
            <person name="Alvarado L."/>
            <person name="Arachchi H.M."/>
            <person name="Berlin A.M."/>
            <person name="Chapman S.B."/>
            <person name="Dewar J."/>
            <person name="Goldberg J."/>
            <person name="Griggs A."/>
            <person name="Gujja S."/>
            <person name="Hansen M."/>
            <person name="Howarth C."/>
            <person name="Imamovic A."/>
            <person name="Larimer J."/>
            <person name="McCowan C."/>
            <person name="Murphy C."/>
            <person name="Neiman D."/>
            <person name="Pearson M."/>
            <person name="Priest M."/>
            <person name="Roberts A."/>
            <person name="Saif S."/>
            <person name="Shea T."/>
            <person name="Sisk P."/>
            <person name="Sykes S."/>
            <person name="Wortman J."/>
            <person name="Nusbaum C."/>
            <person name="Birren B."/>
        </authorList>
    </citation>
    <scope>NUCLEOTIDE SEQUENCE [LARGE SCALE GENOMIC DNA]</scope>
    <source>
        <strain evidence="4">NIPH 236</strain>
    </source>
</reference>
<name>A0ABN0JSR1_9GAMM</name>
<organism evidence="3 4">
    <name type="scientific">Acinetobacter modestus</name>
    <dbReference type="NCBI Taxonomy" id="1776740"/>
    <lineage>
        <taxon>Bacteria</taxon>
        <taxon>Pseudomonadati</taxon>
        <taxon>Pseudomonadota</taxon>
        <taxon>Gammaproteobacteria</taxon>
        <taxon>Moraxellales</taxon>
        <taxon>Moraxellaceae</taxon>
        <taxon>Acinetobacter</taxon>
    </lineage>
</organism>
<dbReference type="InterPro" id="IPR027417">
    <property type="entry name" value="P-loop_NTPase"/>
</dbReference>
<feature type="domain" description="Rad50/SbcC-type AAA" evidence="2">
    <location>
        <begin position="9"/>
        <end position="240"/>
    </location>
</feature>
<accession>A0ABN0JSR1</accession>
<dbReference type="GeneID" id="92833854"/>
<dbReference type="Pfam" id="PF13476">
    <property type="entry name" value="AAA_23"/>
    <property type="match status" value="1"/>
</dbReference>
<dbReference type="PANTHER" id="PTHR32182:SF23">
    <property type="entry name" value="ATP BINDING PROTEIN"/>
    <property type="match status" value="1"/>
</dbReference>